<proteinExistence type="inferred from homology"/>
<dbReference type="InterPro" id="IPR050057">
    <property type="entry name" value="Prokaryotic/Mito_RF"/>
</dbReference>
<evidence type="ECO:0000256" key="9">
    <source>
        <dbReference type="SAM" id="Coils"/>
    </source>
</evidence>
<dbReference type="Proteomes" id="UP000440694">
    <property type="component" value="Unassembled WGS sequence"/>
</dbReference>
<reference evidence="11 12" key="1">
    <citation type="submission" date="2019-11" db="EMBL/GenBank/DDBJ databases">
        <title>Identification of a novel strain.</title>
        <authorList>
            <person name="Xu Q."/>
            <person name="Wang G."/>
        </authorList>
    </citation>
    <scope>NUCLEOTIDE SEQUENCE [LARGE SCALE GENOMIC DNA]</scope>
    <source>
        <strain evidence="12">xq</strain>
    </source>
</reference>
<keyword evidence="6 7" id="KW-0648">Protein biosynthesis</keyword>
<dbReference type="RefSeq" id="WP_154739607.1">
    <property type="nucleotide sequence ID" value="NZ_WMBQ01000001.1"/>
</dbReference>
<dbReference type="PANTHER" id="PTHR43804">
    <property type="entry name" value="LD18447P"/>
    <property type="match status" value="1"/>
</dbReference>
<dbReference type="PROSITE" id="PS00745">
    <property type="entry name" value="RF_PROK_I"/>
    <property type="match status" value="1"/>
</dbReference>
<dbReference type="InterPro" id="IPR005139">
    <property type="entry name" value="PCRF"/>
</dbReference>
<dbReference type="EMBL" id="WMBQ01000001">
    <property type="protein sequence ID" value="MTD94514.1"/>
    <property type="molecule type" value="Genomic_DNA"/>
</dbReference>
<feature type="coiled-coil region" evidence="9">
    <location>
        <begin position="45"/>
        <end position="96"/>
    </location>
</feature>
<organism evidence="11 12">
    <name type="scientific">Hyphomicrobium album</name>
    <dbReference type="NCBI Taxonomy" id="2665159"/>
    <lineage>
        <taxon>Bacteria</taxon>
        <taxon>Pseudomonadati</taxon>
        <taxon>Pseudomonadota</taxon>
        <taxon>Alphaproteobacteria</taxon>
        <taxon>Hyphomicrobiales</taxon>
        <taxon>Hyphomicrobiaceae</taxon>
        <taxon>Hyphomicrobium</taxon>
    </lineage>
</organism>
<dbReference type="FunFam" id="3.30.160.20:FF:000004">
    <property type="entry name" value="Peptide chain release factor 1"/>
    <property type="match status" value="1"/>
</dbReference>
<comment type="similarity">
    <text evidence="3 7">Belongs to the prokaryotic/mitochondrial release factor family.</text>
</comment>
<dbReference type="Pfam" id="PF03462">
    <property type="entry name" value="PCRF"/>
    <property type="match status" value="1"/>
</dbReference>
<accession>A0A6I3KHM4</accession>
<evidence type="ECO:0000313" key="11">
    <source>
        <dbReference type="EMBL" id="MTD94514.1"/>
    </source>
</evidence>
<gene>
    <name evidence="7 11" type="primary">prfA</name>
    <name evidence="11" type="ORF">GIW81_09245</name>
</gene>
<name>A0A6I3KHM4_9HYPH</name>
<dbReference type="NCBIfam" id="NF001859">
    <property type="entry name" value="PRK00591.1"/>
    <property type="match status" value="1"/>
</dbReference>
<feature type="modified residue" description="N5-methylglutamine" evidence="7">
    <location>
        <position position="235"/>
    </location>
</feature>
<evidence type="ECO:0000256" key="1">
    <source>
        <dbReference type="ARBA" id="ARBA00002986"/>
    </source>
</evidence>
<dbReference type="GO" id="GO:0005829">
    <property type="term" value="C:cytosol"/>
    <property type="evidence" value="ECO:0007669"/>
    <property type="project" value="UniProtKB-ARBA"/>
</dbReference>
<dbReference type="FunFam" id="3.30.70.1660:FF:000002">
    <property type="entry name" value="Peptide chain release factor 1"/>
    <property type="match status" value="1"/>
</dbReference>
<keyword evidence="4 7" id="KW-0488">Methylation</keyword>
<dbReference type="HAMAP" id="MF_00093">
    <property type="entry name" value="Rel_fac_1"/>
    <property type="match status" value="1"/>
</dbReference>
<dbReference type="FunFam" id="3.30.70.1660:FF:000004">
    <property type="entry name" value="Peptide chain release factor 1"/>
    <property type="match status" value="1"/>
</dbReference>
<dbReference type="GO" id="GO:0016149">
    <property type="term" value="F:translation release factor activity, codon specific"/>
    <property type="evidence" value="ECO:0007669"/>
    <property type="project" value="UniProtKB-UniRule"/>
</dbReference>
<evidence type="ECO:0000256" key="8">
    <source>
        <dbReference type="NCBIfam" id="TIGR00019"/>
    </source>
</evidence>
<evidence type="ECO:0000259" key="10">
    <source>
        <dbReference type="PROSITE" id="PS00745"/>
    </source>
</evidence>
<dbReference type="InterPro" id="IPR004373">
    <property type="entry name" value="RF-1"/>
</dbReference>
<feature type="domain" description="Prokaryotic-type class I peptide chain release factors" evidence="10">
    <location>
        <begin position="228"/>
        <end position="244"/>
    </location>
</feature>
<protein>
    <recommendedName>
        <fullName evidence="7 8">Peptide chain release factor 1</fullName>
        <shortName evidence="7">RF-1</shortName>
    </recommendedName>
</protein>
<evidence type="ECO:0000256" key="7">
    <source>
        <dbReference type="HAMAP-Rule" id="MF_00093"/>
    </source>
</evidence>
<comment type="subcellular location">
    <subcellularLocation>
        <location evidence="2 7">Cytoplasm</location>
    </subcellularLocation>
</comment>
<evidence type="ECO:0000256" key="2">
    <source>
        <dbReference type="ARBA" id="ARBA00004496"/>
    </source>
</evidence>
<dbReference type="AlphaFoldDB" id="A0A6I3KHM4"/>
<sequence>MPGIPQDKLEKMVGRWSSIQAELNAGVNQAAYAKLTKEFAALNPVVAIIEALRAAEKEKSDLEALIADPASDKEMIQMARADLEALEPRREELEQQLKIQLLPKDAADERSAILEVRAGTGGDEAALFAADLFRMYSRYAEVRGWKVEIISISENDLGGYKEIVASISGEGVFARLKYESGVHRVQRIPATETGGRIHTSAATVAVLPEAEDIDIDIRPEDIRIDTMRAGGAGGQHVNKTDSAVRMTHLPTGIIVVSAEKSQHQNRRLAMQVLRSRVYEMEREKADSARAQARKGQVGSGDRSQRIRTYNFPQGRVTDHRINLTLHKLDEVLAGGALDEIVDVLITEHQANQLADMEGNAA</sequence>
<evidence type="ECO:0000256" key="3">
    <source>
        <dbReference type="ARBA" id="ARBA00010835"/>
    </source>
</evidence>
<evidence type="ECO:0000256" key="5">
    <source>
        <dbReference type="ARBA" id="ARBA00022490"/>
    </source>
</evidence>
<comment type="PTM">
    <text evidence="7">Methylated by PrmC. Methylation increases the termination efficiency of RF1.</text>
</comment>
<comment type="caution">
    <text evidence="11">The sequence shown here is derived from an EMBL/GenBank/DDBJ whole genome shotgun (WGS) entry which is preliminary data.</text>
</comment>
<evidence type="ECO:0000256" key="4">
    <source>
        <dbReference type="ARBA" id="ARBA00022481"/>
    </source>
</evidence>
<comment type="function">
    <text evidence="1 7">Peptide chain release factor 1 directs the termination of translation in response to the peptide chain termination codons UAG and UAA.</text>
</comment>
<keyword evidence="12" id="KW-1185">Reference proteome</keyword>
<dbReference type="Gene3D" id="3.30.160.20">
    <property type="match status" value="1"/>
</dbReference>
<keyword evidence="5 7" id="KW-0963">Cytoplasm</keyword>
<evidence type="ECO:0000313" key="12">
    <source>
        <dbReference type="Proteomes" id="UP000440694"/>
    </source>
</evidence>
<dbReference type="InterPro" id="IPR000352">
    <property type="entry name" value="Pep_chain_release_fac_I"/>
</dbReference>
<dbReference type="SUPFAM" id="SSF75620">
    <property type="entry name" value="Release factor"/>
    <property type="match status" value="1"/>
</dbReference>
<evidence type="ECO:0000256" key="6">
    <source>
        <dbReference type="ARBA" id="ARBA00022917"/>
    </source>
</evidence>
<dbReference type="Gene3D" id="6.10.140.1950">
    <property type="match status" value="1"/>
</dbReference>
<dbReference type="InterPro" id="IPR045853">
    <property type="entry name" value="Pep_chain_release_fac_I_sf"/>
</dbReference>
<dbReference type="NCBIfam" id="TIGR00019">
    <property type="entry name" value="prfA"/>
    <property type="match status" value="1"/>
</dbReference>
<dbReference type="Pfam" id="PF00472">
    <property type="entry name" value="RF-1"/>
    <property type="match status" value="1"/>
</dbReference>
<dbReference type="SMART" id="SM00937">
    <property type="entry name" value="PCRF"/>
    <property type="match status" value="1"/>
</dbReference>
<dbReference type="PANTHER" id="PTHR43804:SF7">
    <property type="entry name" value="LD18447P"/>
    <property type="match status" value="1"/>
</dbReference>
<dbReference type="Gene3D" id="3.30.70.1660">
    <property type="match status" value="1"/>
</dbReference>
<keyword evidence="9" id="KW-0175">Coiled coil</keyword>